<dbReference type="EMBL" id="DXHV01000063">
    <property type="protein sequence ID" value="HIW00883.1"/>
    <property type="molecule type" value="Genomic_DNA"/>
</dbReference>
<dbReference type="GO" id="GO:0016094">
    <property type="term" value="P:polyprenol biosynthetic process"/>
    <property type="evidence" value="ECO:0007669"/>
    <property type="project" value="TreeGrafter"/>
</dbReference>
<dbReference type="PANTHER" id="PTHR10291">
    <property type="entry name" value="DEHYDRODOLICHYL DIPHOSPHATE SYNTHASE FAMILY MEMBER"/>
    <property type="match status" value="1"/>
</dbReference>
<dbReference type="InterPro" id="IPR001441">
    <property type="entry name" value="UPP_synth-like"/>
</dbReference>
<feature type="binding site" evidence="2">
    <location>
        <position position="72"/>
    </location>
    <ligand>
        <name>substrate</name>
    </ligand>
</feature>
<dbReference type="Pfam" id="PF01255">
    <property type="entry name" value="Prenyltransf"/>
    <property type="match status" value="1"/>
</dbReference>
<dbReference type="NCBIfam" id="TIGR00055">
    <property type="entry name" value="uppS"/>
    <property type="match status" value="1"/>
</dbReference>
<comment type="cofactor">
    <cofactor evidence="2">
        <name>Mg(2+)</name>
        <dbReference type="ChEBI" id="CHEBI:18420"/>
    </cofactor>
    <text evidence="2">Binds 2 magnesium ions per subunit.</text>
</comment>
<feature type="binding site" evidence="2">
    <location>
        <position position="206"/>
    </location>
    <ligand>
        <name>Mg(2+)</name>
        <dbReference type="ChEBI" id="CHEBI:18420"/>
    </ligand>
</feature>
<keyword evidence="2" id="KW-0479">Metal-binding</keyword>
<comment type="similarity">
    <text evidence="2">Belongs to the UPP synthase family.</text>
</comment>
<name>A0A9D1PYJ0_9BACT</name>
<dbReference type="GO" id="GO:0008834">
    <property type="term" value="F:ditrans,polycis-undecaprenyl-diphosphate synthase [(2E,6E)-farnesyl-diphosphate specific] activity"/>
    <property type="evidence" value="ECO:0007669"/>
    <property type="project" value="TreeGrafter"/>
</dbReference>
<comment type="caution">
    <text evidence="4">The sequence shown here is derived from an EMBL/GenBank/DDBJ whole genome shotgun (WGS) entry which is preliminary data.</text>
</comment>
<dbReference type="EC" id="2.5.1.-" evidence="2"/>
<feature type="active site" description="Proton acceptor" evidence="2">
    <location>
        <position position="71"/>
    </location>
</feature>
<accession>A0A9D1PYJ0</accession>
<feature type="binding site" evidence="2">
    <location>
        <position position="187"/>
    </location>
    <ligand>
        <name>substrate</name>
    </ligand>
</feature>
<dbReference type="CDD" id="cd00475">
    <property type="entry name" value="Cis_IPPS"/>
    <property type="match status" value="1"/>
</dbReference>
<evidence type="ECO:0000313" key="5">
    <source>
        <dbReference type="Proteomes" id="UP000886752"/>
    </source>
</evidence>
<organism evidence="4 5">
    <name type="scientific">Candidatus Desulfovibrio intestinipullorum</name>
    <dbReference type="NCBI Taxonomy" id="2838536"/>
    <lineage>
        <taxon>Bacteria</taxon>
        <taxon>Pseudomonadati</taxon>
        <taxon>Thermodesulfobacteriota</taxon>
        <taxon>Desulfovibrionia</taxon>
        <taxon>Desulfovibrionales</taxon>
        <taxon>Desulfovibrionaceae</taxon>
        <taxon>Desulfovibrio</taxon>
    </lineage>
</organism>
<feature type="binding site" evidence="2">
    <location>
        <begin position="68"/>
        <end position="70"/>
    </location>
    <ligand>
        <name>substrate</name>
    </ligand>
</feature>
<sequence>MSTDPHSAGTPSCLPRHVAIIMDGNGRWAQAQGLSRSQGHRAGALAVREIVTYCRKIGLRHLTLYAFSNENWNRPQAEISALFTLLLDFLKSELPRMLREGIALRVFGDVEGLPLAVRTALKMAIKRTEQGREMDLNLALNYGARQEILRATRSMMTEGLKPEDVTEESFASHLYSAGQPDPDFIIRTSGEQRLSNFLLFQCAYAELYFTPRAWPDFTPACMEEALADFARRQRRFGKTQEQVDAGASTVSGSEQNECQS</sequence>
<evidence type="ECO:0000256" key="2">
    <source>
        <dbReference type="HAMAP-Rule" id="MF_01139"/>
    </source>
</evidence>
<evidence type="ECO:0000256" key="1">
    <source>
        <dbReference type="ARBA" id="ARBA00022679"/>
    </source>
</evidence>
<comment type="subunit">
    <text evidence="2">Homodimer.</text>
</comment>
<dbReference type="Proteomes" id="UP000886752">
    <property type="component" value="Unassembled WGS sequence"/>
</dbReference>
<dbReference type="InterPro" id="IPR036424">
    <property type="entry name" value="UPP_synth-like_sf"/>
</dbReference>
<feature type="binding site" evidence="2">
    <location>
        <begin position="193"/>
        <end position="195"/>
    </location>
    <ligand>
        <name>substrate</name>
    </ligand>
</feature>
<dbReference type="FunFam" id="3.40.1180.10:FF:000001">
    <property type="entry name" value="(2E,6E)-farnesyl-diphosphate-specific ditrans,polycis-undecaprenyl-diphosphate synthase"/>
    <property type="match status" value="1"/>
</dbReference>
<dbReference type="AlphaFoldDB" id="A0A9D1PYJ0"/>
<keyword evidence="1 2" id="KW-0808">Transferase</keyword>
<dbReference type="PANTHER" id="PTHR10291:SF0">
    <property type="entry name" value="DEHYDRODOLICHYL DIPHOSPHATE SYNTHASE 2"/>
    <property type="match status" value="1"/>
</dbReference>
<feature type="compositionally biased region" description="Polar residues" evidence="3">
    <location>
        <begin position="248"/>
        <end position="260"/>
    </location>
</feature>
<evidence type="ECO:0000256" key="3">
    <source>
        <dbReference type="SAM" id="MobiDB-lite"/>
    </source>
</evidence>
<feature type="active site" evidence="2">
    <location>
        <position position="23"/>
    </location>
</feature>
<proteinExistence type="inferred from homology"/>
<feature type="binding site" evidence="2">
    <location>
        <position position="40"/>
    </location>
    <ligand>
        <name>substrate</name>
    </ligand>
</feature>
<comment type="function">
    <text evidence="2">Catalyzes the condensation of isopentenyl diphosphate (IPP) with allylic pyrophosphates generating different type of terpenoids.</text>
</comment>
<feature type="binding site" evidence="2">
    <location>
        <position position="74"/>
    </location>
    <ligand>
        <name>substrate</name>
    </ligand>
</feature>
<feature type="binding site" evidence="2">
    <location>
        <position position="36"/>
    </location>
    <ligand>
        <name>substrate</name>
    </ligand>
</feature>
<feature type="binding site" evidence="2">
    <location>
        <position position="23"/>
    </location>
    <ligand>
        <name>Mg(2+)</name>
        <dbReference type="ChEBI" id="CHEBI:18420"/>
    </ligand>
</feature>
<evidence type="ECO:0000313" key="4">
    <source>
        <dbReference type="EMBL" id="HIW00883.1"/>
    </source>
</evidence>
<reference evidence="4" key="2">
    <citation type="submission" date="2021-04" db="EMBL/GenBank/DDBJ databases">
        <authorList>
            <person name="Gilroy R."/>
        </authorList>
    </citation>
    <scope>NUCLEOTIDE SEQUENCE</scope>
    <source>
        <strain evidence="4">ChiHecec2B26-446</strain>
    </source>
</reference>
<protein>
    <recommendedName>
        <fullName evidence="2">Isoprenyl transferase</fullName>
        <ecNumber evidence="2">2.5.1.-</ecNumber>
    </recommendedName>
</protein>
<gene>
    <name evidence="4" type="primary">uppS</name>
    <name evidence="4" type="ORF">H9894_06805</name>
</gene>
<feature type="region of interest" description="Disordered" evidence="3">
    <location>
        <begin position="237"/>
        <end position="260"/>
    </location>
</feature>
<dbReference type="GO" id="GO:0005829">
    <property type="term" value="C:cytosol"/>
    <property type="evidence" value="ECO:0007669"/>
    <property type="project" value="TreeGrafter"/>
</dbReference>
<keyword evidence="2" id="KW-0460">Magnesium</keyword>
<dbReference type="HAMAP" id="MF_01139">
    <property type="entry name" value="ISPT"/>
    <property type="match status" value="1"/>
</dbReference>
<feature type="binding site" evidence="2">
    <location>
        <position position="28"/>
    </location>
    <ligand>
        <name>substrate</name>
    </ligand>
</feature>
<feature type="binding site" evidence="2">
    <location>
        <begin position="24"/>
        <end position="27"/>
    </location>
    <ligand>
        <name>substrate</name>
    </ligand>
</feature>
<dbReference type="SUPFAM" id="SSF64005">
    <property type="entry name" value="Undecaprenyl diphosphate synthase"/>
    <property type="match status" value="1"/>
</dbReference>
<dbReference type="Gene3D" id="3.40.1180.10">
    <property type="entry name" value="Decaprenyl diphosphate synthase-like"/>
    <property type="match status" value="1"/>
</dbReference>
<reference evidence="4" key="1">
    <citation type="journal article" date="2021" name="PeerJ">
        <title>Extensive microbial diversity within the chicken gut microbiome revealed by metagenomics and culture.</title>
        <authorList>
            <person name="Gilroy R."/>
            <person name="Ravi A."/>
            <person name="Getino M."/>
            <person name="Pursley I."/>
            <person name="Horton D.L."/>
            <person name="Alikhan N.F."/>
            <person name="Baker D."/>
            <person name="Gharbi K."/>
            <person name="Hall N."/>
            <person name="Watson M."/>
            <person name="Adriaenssens E.M."/>
            <person name="Foster-Nyarko E."/>
            <person name="Jarju S."/>
            <person name="Secka A."/>
            <person name="Antonio M."/>
            <person name="Oren A."/>
            <person name="Chaudhuri R.R."/>
            <person name="La Ragione R."/>
            <person name="Hildebrand F."/>
            <person name="Pallen M.J."/>
        </authorList>
    </citation>
    <scope>NUCLEOTIDE SEQUENCE</scope>
    <source>
        <strain evidence="4">ChiHecec2B26-446</strain>
    </source>
</reference>
<dbReference type="GO" id="GO:0000287">
    <property type="term" value="F:magnesium ion binding"/>
    <property type="evidence" value="ECO:0007669"/>
    <property type="project" value="UniProtKB-UniRule"/>
</dbReference>